<dbReference type="PANTHER" id="PTHR31562:SF9">
    <property type="entry name" value="GLYCOSYLTRANSFERASE FAMILY 8 PROTEIN"/>
    <property type="match status" value="1"/>
</dbReference>
<evidence type="ECO:0008006" key="3">
    <source>
        <dbReference type="Google" id="ProtNLM"/>
    </source>
</evidence>
<dbReference type="EMBL" id="CANHGI010000005">
    <property type="protein sequence ID" value="CAI5450204.1"/>
    <property type="molecule type" value="Genomic_DNA"/>
</dbReference>
<name>A0A9P1N536_9PELO</name>
<dbReference type="OrthoDB" id="407658at2759"/>
<protein>
    <recommendedName>
        <fullName evidence="3">Nucleotide-diphospho-sugar transferase domain-containing protein</fullName>
    </recommendedName>
</protein>
<accession>A0A9P1N536</accession>
<dbReference type="Proteomes" id="UP001152747">
    <property type="component" value="Unassembled WGS sequence"/>
</dbReference>
<evidence type="ECO:0000313" key="1">
    <source>
        <dbReference type="EMBL" id="CAI5450204.1"/>
    </source>
</evidence>
<dbReference type="Pfam" id="PF03314">
    <property type="entry name" value="DUF273"/>
    <property type="match status" value="1"/>
</dbReference>
<dbReference type="Gene3D" id="3.90.550.10">
    <property type="entry name" value="Spore Coat Polysaccharide Biosynthesis Protein SpsA, Chain A"/>
    <property type="match status" value="1"/>
</dbReference>
<dbReference type="PANTHER" id="PTHR31562">
    <property type="entry name" value="PROTEIN CBG18972"/>
    <property type="match status" value="1"/>
</dbReference>
<comment type="caution">
    <text evidence="1">The sequence shown here is derived from an EMBL/GenBank/DDBJ whole genome shotgun (WGS) entry which is preliminary data.</text>
</comment>
<keyword evidence="2" id="KW-1185">Reference proteome</keyword>
<dbReference type="AlphaFoldDB" id="A0A9P1N536"/>
<evidence type="ECO:0000313" key="2">
    <source>
        <dbReference type="Proteomes" id="UP001152747"/>
    </source>
</evidence>
<sequence length="314" mass="36858">MVLVKNTSMENYKMALDTVECYSKIQNYQFILAYDDDFVCEQKDKFFRRHCVVAHLLPSFDAILFLDADIGVVNPRKRIEEFMDEKIDLMFYDRYYNWEIAMGSYIVRNTVYARDFLRDFANFYFKLPHAFHGTDNGAIHIFLAKHIFSPNDIAVLNCEKMYNNSNNFKDLFVYEACVRTLLGASTDFGKIRIVKKGTGWVRDDWIDSGMWNPEIDFMLHGWKTKSMRTFQGNVLPKQMNKAIWYNPLAGPIDLKKCSPSNSTWEYDPRLIGDRFEILENHRDLWETVAVKEMEAMSKMAALLKWKPGKKKAKA</sequence>
<proteinExistence type="predicted"/>
<organism evidence="1 2">
    <name type="scientific">Caenorhabditis angaria</name>
    <dbReference type="NCBI Taxonomy" id="860376"/>
    <lineage>
        <taxon>Eukaryota</taxon>
        <taxon>Metazoa</taxon>
        <taxon>Ecdysozoa</taxon>
        <taxon>Nematoda</taxon>
        <taxon>Chromadorea</taxon>
        <taxon>Rhabditida</taxon>
        <taxon>Rhabditina</taxon>
        <taxon>Rhabditomorpha</taxon>
        <taxon>Rhabditoidea</taxon>
        <taxon>Rhabditidae</taxon>
        <taxon>Peloderinae</taxon>
        <taxon>Caenorhabditis</taxon>
    </lineage>
</organism>
<reference evidence="1" key="1">
    <citation type="submission" date="2022-11" db="EMBL/GenBank/DDBJ databases">
        <authorList>
            <person name="Kikuchi T."/>
        </authorList>
    </citation>
    <scope>NUCLEOTIDE SEQUENCE</scope>
    <source>
        <strain evidence="1">PS1010</strain>
    </source>
</reference>
<dbReference type="InterPro" id="IPR004988">
    <property type="entry name" value="DUF273"/>
</dbReference>
<dbReference type="InterPro" id="IPR029044">
    <property type="entry name" value="Nucleotide-diphossugar_trans"/>
</dbReference>
<gene>
    <name evidence="1" type="ORF">CAMP_LOCUS12841</name>
</gene>